<dbReference type="AlphaFoldDB" id="F0XZZ0"/>
<dbReference type="OrthoDB" id="9973021at2759"/>
<name>F0XZZ0_AURAN</name>
<evidence type="ECO:0000313" key="5">
    <source>
        <dbReference type="Proteomes" id="UP000002729"/>
    </source>
</evidence>
<accession>F0XZZ0</accession>
<evidence type="ECO:0000256" key="3">
    <source>
        <dbReference type="SAM" id="MobiDB-lite"/>
    </source>
</evidence>
<dbReference type="EMBL" id="GL833122">
    <property type="protein sequence ID" value="EGB11531.1"/>
    <property type="molecule type" value="Genomic_DNA"/>
</dbReference>
<dbReference type="eggNOG" id="ENOG502SXJ3">
    <property type="taxonomic scope" value="Eukaryota"/>
</dbReference>
<keyword evidence="5" id="KW-1185">Reference proteome</keyword>
<protein>
    <submittedName>
        <fullName evidence="4">Uncharacterized protein</fullName>
    </submittedName>
</protein>
<dbReference type="InParanoid" id="F0XZZ0"/>
<feature type="compositionally biased region" description="Low complexity" evidence="3">
    <location>
        <begin position="564"/>
        <end position="575"/>
    </location>
</feature>
<dbReference type="Gene3D" id="2.120.10.80">
    <property type="entry name" value="Kelch-type beta propeller"/>
    <property type="match status" value="2"/>
</dbReference>
<dbReference type="InterPro" id="IPR015915">
    <property type="entry name" value="Kelch-typ_b-propeller"/>
</dbReference>
<sequence length="693" mass="74523">MAHDLVGDTLYVHGGGGQGSATQQRRSLLWSLDIQTLAWKELDGPRRSLVTSRSNHSLTCCGGTLTVFGGKGLGAKAVDVTKERKHDGSDTHAPVVRMMSMRNVLNDAAVFDLAKRTWKLMPITGKWPTPRRGHTATLVKNSEVIEQAMKAAEAKELARAANQGAVDDAEETARKVNDALGLDKPDTKYVLVVGGAGPDIGGKGFETVLGQVWAFDPAHGYWAEVTSMCTGERPPARFEHTATPVGRYVVVIGGLSATVNAADALGHSDVLCLNVDTLNWAVIPTSHAATESPALYGHSACRSLASDELLVFGGSTRDSEVRVLKLFPERMDLCTWRVARTPPLYGDGGAAPFLNKKHHPKQHAQEVARTPANAFAKHKQVLGRSRAPMPARPDTAPLLDVEAFDAPPPRRGHLFSLFVPRGSSARHGAIAAPVALCFGGSHLFGGAEGAHFAGAELFLYDPAAAADVFDPLAAPAKVGGLFDAASRAGNLSQFRRLSAAAASARGGTPVGARAERAFIDTIRGDLQRSSFRAEYSYDGVKRLLQTANRERLKLKPPKPPMDDASSVASTTSSATSRHPVVHGLLSHDHHALSNMQHDVHDVQSTVKLGKNDFQRTHDAHLSHSNSLGALPNLKNLPFAFKQIHSSCSAQDLQRIKSINARTHNKAIARKLWYEHAEPHPLAHLLPPDLQVWL</sequence>
<dbReference type="RefSeq" id="XP_009033889.1">
    <property type="nucleotide sequence ID" value="XM_009035641.1"/>
</dbReference>
<evidence type="ECO:0000256" key="1">
    <source>
        <dbReference type="ARBA" id="ARBA00022441"/>
    </source>
</evidence>
<proteinExistence type="predicted"/>
<dbReference type="SUPFAM" id="SSF50965">
    <property type="entry name" value="Galactose oxidase, central domain"/>
    <property type="match status" value="1"/>
</dbReference>
<dbReference type="Pfam" id="PF24681">
    <property type="entry name" value="Kelch_KLHDC2_KLHL20_DRC7"/>
    <property type="match status" value="1"/>
</dbReference>
<evidence type="ECO:0000313" key="4">
    <source>
        <dbReference type="EMBL" id="EGB11531.1"/>
    </source>
</evidence>
<organism evidence="5">
    <name type="scientific">Aureococcus anophagefferens</name>
    <name type="common">Harmful bloom alga</name>
    <dbReference type="NCBI Taxonomy" id="44056"/>
    <lineage>
        <taxon>Eukaryota</taxon>
        <taxon>Sar</taxon>
        <taxon>Stramenopiles</taxon>
        <taxon>Ochrophyta</taxon>
        <taxon>Pelagophyceae</taxon>
        <taxon>Pelagomonadales</taxon>
        <taxon>Pelagomonadaceae</taxon>
        <taxon>Aureococcus</taxon>
    </lineage>
</organism>
<dbReference type="GeneID" id="20223642"/>
<dbReference type="KEGG" id="aaf:AURANDRAFT_61874"/>
<dbReference type="InterPro" id="IPR011043">
    <property type="entry name" value="Gal_Oxase/kelch_b-propeller"/>
</dbReference>
<dbReference type="Proteomes" id="UP000002729">
    <property type="component" value="Unassembled WGS sequence"/>
</dbReference>
<reference evidence="4 5" key="1">
    <citation type="journal article" date="2011" name="Proc. Natl. Acad. Sci. U.S.A.">
        <title>Niche of harmful alga Aureococcus anophagefferens revealed through ecogenomics.</title>
        <authorList>
            <person name="Gobler C.J."/>
            <person name="Berry D.L."/>
            <person name="Dyhrman S.T."/>
            <person name="Wilhelm S.W."/>
            <person name="Salamov A."/>
            <person name="Lobanov A.V."/>
            <person name="Zhang Y."/>
            <person name="Collier J.L."/>
            <person name="Wurch L.L."/>
            <person name="Kustka A.B."/>
            <person name="Dill B.D."/>
            <person name="Shah M."/>
            <person name="VerBerkmoes N.C."/>
            <person name="Kuo A."/>
            <person name="Terry A."/>
            <person name="Pangilinan J."/>
            <person name="Lindquist E.A."/>
            <person name="Lucas S."/>
            <person name="Paulsen I.T."/>
            <person name="Hattenrath-Lehmann T.K."/>
            <person name="Talmage S.C."/>
            <person name="Walker E.A."/>
            <person name="Koch F."/>
            <person name="Burson A.M."/>
            <person name="Marcoval M.A."/>
            <person name="Tang Y.Z."/>
            <person name="Lecleir G.R."/>
            <person name="Coyne K.J."/>
            <person name="Berg G.M."/>
            <person name="Bertrand E.M."/>
            <person name="Saito M.A."/>
            <person name="Gladyshev V.N."/>
            <person name="Grigoriev I.V."/>
        </authorList>
    </citation>
    <scope>NUCLEOTIDE SEQUENCE [LARGE SCALE GENOMIC DNA]</scope>
    <source>
        <strain evidence="5">CCMP 1984</strain>
    </source>
</reference>
<dbReference type="PANTHER" id="PTHR46093">
    <property type="entry name" value="ACYL-COA-BINDING DOMAIN-CONTAINING PROTEIN 5"/>
    <property type="match status" value="1"/>
</dbReference>
<dbReference type="PANTHER" id="PTHR46093:SF3">
    <property type="entry name" value="ACYL-COA-BINDING DOMAIN-CONTAINING PROTEIN 4"/>
    <property type="match status" value="1"/>
</dbReference>
<evidence type="ECO:0000256" key="2">
    <source>
        <dbReference type="ARBA" id="ARBA00022737"/>
    </source>
</evidence>
<keyword evidence="1" id="KW-0880">Kelch repeat</keyword>
<feature type="region of interest" description="Disordered" evidence="3">
    <location>
        <begin position="553"/>
        <end position="575"/>
    </location>
</feature>
<keyword evidence="2" id="KW-0677">Repeat</keyword>
<gene>
    <name evidence="4" type="ORF">AURANDRAFT_61874</name>
</gene>